<proteinExistence type="predicted"/>
<dbReference type="PANTHER" id="PTHR24123:SF33">
    <property type="entry name" value="PROTEIN HOS4"/>
    <property type="match status" value="1"/>
</dbReference>
<feature type="compositionally biased region" description="Polar residues" evidence="4">
    <location>
        <begin position="747"/>
        <end position="759"/>
    </location>
</feature>
<feature type="repeat" description="ANK" evidence="3">
    <location>
        <begin position="270"/>
        <end position="302"/>
    </location>
</feature>
<dbReference type="Gene3D" id="1.25.40.20">
    <property type="entry name" value="Ankyrin repeat-containing domain"/>
    <property type="match status" value="3"/>
</dbReference>
<dbReference type="Pfam" id="PF00023">
    <property type="entry name" value="Ank"/>
    <property type="match status" value="1"/>
</dbReference>
<keyword evidence="2 3" id="KW-0040">ANK repeat</keyword>
<reference evidence="5" key="1">
    <citation type="submission" date="2022-06" db="EMBL/GenBank/DDBJ databases">
        <title>Complete genome sequences of two strains of the flax pathogen Septoria linicola.</title>
        <authorList>
            <person name="Lapalu N."/>
            <person name="Simon A."/>
            <person name="Demenou B."/>
            <person name="Paumier D."/>
            <person name="Guillot M.-P."/>
            <person name="Gout L."/>
            <person name="Valade R."/>
        </authorList>
    </citation>
    <scope>NUCLEOTIDE SEQUENCE</scope>
    <source>
        <strain evidence="5">SE15195</strain>
    </source>
</reference>
<protein>
    <submittedName>
        <fullName evidence="5">Ankyrin repeat-containing domain superfamily</fullName>
    </submittedName>
</protein>
<dbReference type="InterPro" id="IPR051165">
    <property type="entry name" value="Multifunctional_ANK_Repeat"/>
</dbReference>
<evidence type="ECO:0000256" key="1">
    <source>
        <dbReference type="ARBA" id="ARBA00022737"/>
    </source>
</evidence>
<dbReference type="PROSITE" id="PS50297">
    <property type="entry name" value="ANK_REP_REGION"/>
    <property type="match status" value="8"/>
</dbReference>
<gene>
    <name evidence="5" type="ORF">Slin15195_G121690</name>
</gene>
<evidence type="ECO:0000256" key="2">
    <source>
        <dbReference type="ARBA" id="ARBA00023043"/>
    </source>
</evidence>
<feature type="repeat" description="ANK" evidence="3">
    <location>
        <begin position="336"/>
        <end position="368"/>
    </location>
</feature>
<feature type="repeat" description="ANK" evidence="3">
    <location>
        <begin position="220"/>
        <end position="248"/>
    </location>
</feature>
<keyword evidence="1" id="KW-0677">Repeat</keyword>
<evidence type="ECO:0000313" key="6">
    <source>
        <dbReference type="Proteomes" id="UP001056384"/>
    </source>
</evidence>
<feature type="repeat" description="ANK" evidence="3">
    <location>
        <begin position="94"/>
        <end position="126"/>
    </location>
</feature>
<keyword evidence="6" id="KW-1185">Reference proteome</keyword>
<dbReference type="SMART" id="SM00248">
    <property type="entry name" value="ANK"/>
    <property type="match status" value="15"/>
</dbReference>
<evidence type="ECO:0000313" key="5">
    <source>
        <dbReference type="EMBL" id="USW58850.1"/>
    </source>
</evidence>
<dbReference type="AlphaFoldDB" id="A0A9Q9B1C3"/>
<organism evidence="5 6">
    <name type="scientific">Septoria linicola</name>
    <dbReference type="NCBI Taxonomy" id="215465"/>
    <lineage>
        <taxon>Eukaryota</taxon>
        <taxon>Fungi</taxon>
        <taxon>Dikarya</taxon>
        <taxon>Ascomycota</taxon>
        <taxon>Pezizomycotina</taxon>
        <taxon>Dothideomycetes</taxon>
        <taxon>Dothideomycetidae</taxon>
        <taxon>Mycosphaerellales</taxon>
        <taxon>Mycosphaerellaceae</taxon>
        <taxon>Septoria</taxon>
    </lineage>
</organism>
<accession>A0A9Q9B1C3</accession>
<feature type="repeat" description="ANK" evidence="3">
    <location>
        <begin position="589"/>
        <end position="621"/>
    </location>
</feature>
<feature type="region of interest" description="Disordered" evidence="4">
    <location>
        <begin position="731"/>
        <end position="759"/>
    </location>
</feature>
<dbReference type="EMBL" id="CP099428">
    <property type="protein sequence ID" value="USW58850.1"/>
    <property type="molecule type" value="Genomic_DNA"/>
</dbReference>
<dbReference type="InterPro" id="IPR002110">
    <property type="entry name" value="Ankyrin_rpt"/>
</dbReference>
<feature type="repeat" description="ANK" evidence="3">
    <location>
        <begin position="556"/>
        <end position="588"/>
    </location>
</feature>
<dbReference type="OrthoDB" id="3649665at2759"/>
<evidence type="ECO:0000256" key="3">
    <source>
        <dbReference type="PROSITE-ProRule" id="PRU00023"/>
    </source>
</evidence>
<dbReference type="PANTHER" id="PTHR24123">
    <property type="entry name" value="ANKYRIN REPEAT-CONTAINING"/>
    <property type="match status" value="1"/>
</dbReference>
<feature type="repeat" description="ANK" evidence="3">
    <location>
        <begin position="623"/>
        <end position="655"/>
    </location>
</feature>
<dbReference type="Pfam" id="PF12796">
    <property type="entry name" value="Ank_2"/>
    <property type="match status" value="5"/>
</dbReference>
<feature type="repeat" description="ANK" evidence="3">
    <location>
        <begin position="369"/>
        <end position="401"/>
    </location>
</feature>
<dbReference type="Proteomes" id="UP001056384">
    <property type="component" value="Chromosome 11"/>
</dbReference>
<feature type="repeat" description="ANK" evidence="3">
    <location>
        <begin position="523"/>
        <end position="555"/>
    </location>
</feature>
<dbReference type="InterPro" id="IPR036770">
    <property type="entry name" value="Ankyrin_rpt-contain_sf"/>
</dbReference>
<dbReference type="SUPFAM" id="SSF48403">
    <property type="entry name" value="Ankyrin repeat"/>
    <property type="match status" value="2"/>
</dbReference>
<dbReference type="PROSITE" id="PS50088">
    <property type="entry name" value="ANK_REPEAT"/>
    <property type="match status" value="10"/>
</dbReference>
<feature type="repeat" description="ANK" evidence="3">
    <location>
        <begin position="402"/>
        <end position="434"/>
    </location>
</feature>
<sequence length="830" mass="89091">MVTPDQDSGRIEVESNGTVTEFAFSGQSAGDYARQHNGNIYSKLQAYTEQIASDHALSGSDLHSELISAAARGRGPRVEYLMGLQANLDFKDQHGMTALHHSSLSGFEDVVRLLLRRGADVDAQSVHYGTPLCLAVIKDRVEVTRALLDERPYLGGPTGGLGTEIHCASWTGRCEIASMLLQSRAAVNQKARIAIDRLNMSRTWQSTATEVSAIDEMPIMSCFPLALAVFRGHTKMVKLLLEHGAFVDEECIWSVPRRPEISYSTASWPYRAAPVIVAAQHGYDEILELLISYGANIDIQDGSGYTALGIAAKQGLGKCVISLLKAKLDRTGSYEDDRIAFHLAVSGGHSDCIRAFCESGINLDAVNQDGHTALRTAASLGDVETAAILLNAGAKVDGQSTIGSSHLTIAAEQGHVTMMELLIGHGANLAKPKQETGSLFSNALNHGESQSGYAMLEMLLRSTQDNLSDSDLKDILTAFKTPQGSSREEVSAAMIVAAACAGNENALRALHRVGADPNARFSDGQTALHRVATERHFTAVLRLLDLEAQVNVLDQRGYSPLMYAIQQGQVQMVEKMIEYGADVNTAAKSGLTPIHLAVRYNATEVLAALLRNNADTLVQDLVEGNTPLHQAAMADNLAAAKLLLEYHASPDTTNNYGDTPAALAQKWSNNDVYVILQEFSRDNETLPGKAVVLKSVEHSQEQKGDSNQESSAQQDHPVTLSIAVAVEQAGDSTVSTKTCPGQKPTRAATSLRTDSEGQNLETSIEEIRSTVDEQGELKDAHGTTPDKVAEIQKADDMIAEILSKIDDSEAGKALTMAKAHKAPSQAGFTG</sequence>
<name>A0A9Q9B1C3_9PEZI</name>
<evidence type="ECO:0000256" key="4">
    <source>
        <dbReference type="SAM" id="MobiDB-lite"/>
    </source>
</evidence>